<dbReference type="Pfam" id="PF25973">
    <property type="entry name" value="BSH_CzcB"/>
    <property type="match status" value="1"/>
</dbReference>
<evidence type="ECO:0000259" key="4">
    <source>
        <dbReference type="Pfam" id="PF25973"/>
    </source>
</evidence>
<dbReference type="GO" id="GO:0015562">
    <property type="term" value="F:efflux transmembrane transporter activity"/>
    <property type="evidence" value="ECO:0007669"/>
    <property type="project" value="TreeGrafter"/>
</dbReference>
<dbReference type="Gene3D" id="2.40.50.100">
    <property type="match status" value="1"/>
</dbReference>
<dbReference type="AlphaFoldDB" id="D0KZX6"/>
<dbReference type="EMBL" id="CP001801">
    <property type="protein sequence ID" value="ACX95999.1"/>
    <property type="molecule type" value="Genomic_DNA"/>
</dbReference>
<keyword evidence="6" id="KW-1185">Reference proteome</keyword>
<dbReference type="InterPro" id="IPR058627">
    <property type="entry name" value="MdtA-like_C"/>
</dbReference>
<dbReference type="SUPFAM" id="SSF111369">
    <property type="entry name" value="HlyD-like secretion proteins"/>
    <property type="match status" value="1"/>
</dbReference>
<dbReference type="Pfam" id="PF25967">
    <property type="entry name" value="RND-MFP_C"/>
    <property type="match status" value="1"/>
</dbReference>
<dbReference type="eggNOG" id="COG0845">
    <property type="taxonomic scope" value="Bacteria"/>
</dbReference>
<dbReference type="Gene3D" id="1.10.287.470">
    <property type="entry name" value="Helix hairpin bin"/>
    <property type="match status" value="1"/>
</dbReference>
<dbReference type="InterPro" id="IPR006143">
    <property type="entry name" value="RND_pump_MFP"/>
</dbReference>
<dbReference type="Proteomes" id="UP000009102">
    <property type="component" value="Chromosome"/>
</dbReference>
<sequence>MSFIDSTSAKKLPGVAALLAIASVLSACGGHDEHPASATQLEMKTQAELFKVHDQSLPVFALFPGSVITSDQISISSRVMGYVRSVDVHEGQTVKTGETLLTIDSTDVTGAINQARAEVNKAHAALSDAKNNYDRYSSLYKENAVPKQMYEQMQTAYKVAQSNYSAAQAGLKQAESQLTYVKISAPFSGTITSRMVDSGQMASPGIPLLTLQGSGQKQVEVQLTSQAFATLKLGEPVTVRYTDFQGEQHEFQGLVERMVDATDPVTHTHTVKIGVPESVNVRSGNYVVVEIAVAHETGMLVPLSAIHDRGGIRGVFVLDDQNRAWFRMVRLGHVIDGKQVILSGLVPGERLVTKSDDRLQNGIVVTNASADKEQPAS</sequence>
<organism evidence="5 6">
    <name type="scientific">Halothiobacillus neapolitanus (strain ATCC 23641 / DSM 15147 / CIP 104769 / NCIMB 8539 / c2)</name>
    <name type="common">Thiobacillus neapolitanus</name>
    <dbReference type="NCBI Taxonomy" id="555778"/>
    <lineage>
        <taxon>Bacteria</taxon>
        <taxon>Pseudomonadati</taxon>
        <taxon>Pseudomonadota</taxon>
        <taxon>Gammaproteobacteria</taxon>
        <taxon>Chromatiales</taxon>
        <taxon>Halothiobacillaceae</taxon>
        <taxon>Halothiobacillus</taxon>
    </lineage>
</organism>
<comment type="similarity">
    <text evidence="1">Belongs to the membrane fusion protein (MFP) (TC 8.A.1) family.</text>
</comment>
<dbReference type="GO" id="GO:1990281">
    <property type="term" value="C:efflux pump complex"/>
    <property type="evidence" value="ECO:0007669"/>
    <property type="project" value="TreeGrafter"/>
</dbReference>
<evidence type="ECO:0000256" key="2">
    <source>
        <dbReference type="SAM" id="SignalP"/>
    </source>
</evidence>
<reference evidence="5 6" key="1">
    <citation type="submission" date="2009-10" db="EMBL/GenBank/DDBJ databases">
        <title>Complete sequence of Halothiobacillus neapolitanus c2.</title>
        <authorList>
            <consortium name="US DOE Joint Genome Institute"/>
            <person name="Lucas S."/>
            <person name="Copeland A."/>
            <person name="Lapidus A."/>
            <person name="Glavina del Rio T."/>
            <person name="Tice H."/>
            <person name="Bruce D."/>
            <person name="Goodwin L."/>
            <person name="Pitluck S."/>
            <person name="Davenport K."/>
            <person name="Brettin T."/>
            <person name="Detter J.C."/>
            <person name="Han C."/>
            <person name="Tapia R."/>
            <person name="Larimer F."/>
            <person name="Land M."/>
            <person name="Hauser L."/>
            <person name="Kyrpides N."/>
            <person name="Mikhailova N."/>
            <person name="Kerfeld C."/>
            <person name="Cannon G."/>
            <person name="Heinhort S."/>
        </authorList>
    </citation>
    <scope>NUCLEOTIDE SEQUENCE [LARGE SCALE GENOMIC DNA]</scope>
    <source>
        <strain evidence="6">ATCC 23641 / c2</strain>
    </source>
</reference>
<feature type="chain" id="PRO_5003010093" evidence="2">
    <location>
        <begin position="28"/>
        <end position="377"/>
    </location>
</feature>
<dbReference type="Gene3D" id="2.40.420.20">
    <property type="match status" value="1"/>
</dbReference>
<dbReference type="PANTHER" id="PTHR30469:SF15">
    <property type="entry name" value="HLYD FAMILY OF SECRETION PROTEINS"/>
    <property type="match status" value="1"/>
</dbReference>
<gene>
    <name evidence="5" type="ordered locus">Hneap_1163</name>
</gene>
<accession>D0KZX6</accession>
<dbReference type="HOGENOM" id="CLU_018816_1_4_6"/>
<evidence type="ECO:0000313" key="5">
    <source>
        <dbReference type="EMBL" id="ACX95999.1"/>
    </source>
</evidence>
<evidence type="ECO:0000313" key="6">
    <source>
        <dbReference type="Proteomes" id="UP000009102"/>
    </source>
</evidence>
<feature type="domain" description="Multidrug resistance protein MdtA-like C-terminal permuted SH3" evidence="3">
    <location>
        <begin position="300"/>
        <end position="354"/>
    </location>
</feature>
<dbReference type="PANTHER" id="PTHR30469">
    <property type="entry name" value="MULTIDRUG RESISTANCE PROTEIN MDTA"/>
    <property type="match status" value="1"/>
</dbReference>
<dbReference type="KEGG" id="hna:Hneap_1163"/>
<dbReference type="STRING" id="555778.Hneap_1163"/>
<proteinExistence type="inferred from homology"/>
<protein>
    <submittedName>
        <fullName evidence="5">Efflux transporter, RND family, MFP subunit</fullName>
    </submittedName>
</protein>
<evidence type="ECO:0000259" key="3">
    <source>
        <dbReference type="Pfam" id="PF25967"/>
    </source>
</evidence>
<dbReference type="Gene3D" id="2.40.30.170">
    <property type="match status" value="1"/>
</dbReference>
<dbReference type="RefSeq" id="WP_012824035.1">
    <property type="nucleotide sequence ID" value="NC_013422.1"/>
</dbReference>
<feature type="domain" description="CzcB-like barrel-sandwich hybrid" evidence="4">
    <location>
        <begin position="74"/>
        <end position="201"/>
    </location>
</feature>
<dbReference type="OrthoDB" id="9806939at2"/>
<keyword evidence="2" id="KW-0732">Signal</keyword>
<name>D0KZX6_HALNC</name>
<dbReference type="NCBIfam" id="TIGR01730">
    <property type="entry name" value="RND_mfp"/>
    <property type="match status" value="1"/>
</dbReference>
<evidence type="ECO:0000256" key="1">
    <source>
        <dbReference type="ARBA" id="ARBA00009477"/>
    </source>
</evidence>
<dbReference type="InterPro" id="IPR058647">
    <property type="entry name" value="BSH_CzcB-like"/>
</dbReference>
<feature type="signal peptide" evidence="2">
    <location>
        <begin position="1"/>
        <end position="27"/>
    </location>
</feature>